<keyword evidence="3" id="KW-1185">Reference proteome</keyword>
<protein>
    <recommendedName>
        <fullName evidence="1">SnoaL-like domain-containing protein</fullName>
    </recommendedName>
</protein>
<evidence type="ECO:0000313" key="2">
    <source>
        <dbReference type="EMBL" id="GAA4460855.1"/>
    </source>
</evidence>
<reference evidence="3" key="1">
    <citation type="journal article" date="2019" name="Int. J. Syst. Evol. Microbiol.">
        <title>The Global Catalogue of Microorganisms (GCM) 10K type strain sequencing project: providing services to taxonomists for standard genome sequencing and annotation.</title>
        <authorList>
            <consortium name="The Broad Institute Genomics Platform"/>
            <consortium name="The Broad Institute Genome Sequencing Center for Infectious Disease"/>
            <person name="Wu L."/>
            <person name="Ma J."/>
        </authorList>
    </citation>
    <scope>NUCLEOTIDE SEQUENCE [LARGE SCALE GENOMIC DNA]</scope>
    <source>
        <strain evidence="3">JCM 32105</strain>
    </source>
</reference>
<dbReference type="EMBL" id="BAABFA010000004">
    <property type="protein sequence ID" value="GAA4460855.1"/>
    <property type="molecule type" value="Genomic_DNA"/>
</dbReference>
<evidence type="ECO:0000313" key="3">
    <source>
        <dbReference type="Proteomes" id="UP001500067"/>
    </source>
</evidence>
<proteinExistence type="predicted"/>
<dbReference type="Gene3D" id="3.10.450.50">
    <property type="match status" value="1"/>
</dbReference>
<dbReference type="InterPro" id="IPR032710">
    <property type="entry name" value="NTF2-like_dom_sf"/>
</dbReference>
<organism evidence="2 3">
    <name type="scientific">Nemorincola caseinilytica</name>
    <dbReference type="NCBI Taxonomy" id="2054315"/>
    <lineage>
        <taxon>Bacteria</taxon>
        <taxon>Pseudomonadati</taxon>
        <taxon>Bacteroidota</taxon>
        <taxon>Chitinophagia</taxon>
        <taxon>Chitinophagales</taxon>
        <taxon>Chitinophagaceae</taxon>
        <taxon>Nemorincola</taxon>
    </lineage>
</organism>
<gene>
    <name evidence="2" type="ORF">GCM10023093_04360</name>
</gene>
<evidence type="ECO:0000259" key="1">
    <source>
        <dbReference type="Pfam" id="PF13474"/>
    </source>
</evidence>
<dbReference type="SUPFAM" id="SSF54427">
    <property type="entry name" value="NTF2-like"/>
    <property type="match status" value="1"/>
</dbReference>
<dbReference type="NCBIfam" id="TIGR02246">
    <property type="entry name" value="SgcJ/EcaC family oxidoreductase"/>
    <property type="match status" value="1"/>
</dbReference>
<feature type="domain" description="SnoaL-like" evidence="1">
    <location>
        <begin position="10"/>
        <end position="122"/>
    </location>
</feature>
<dbReference type="InterPro" id="IPR011944">
    <property type="entry name" value="Steroid_delta5-4_isomerase"/>
</dbReference>
<dbReference type="InterPro" id="IPR037401">
    <property type="entry name" value="SnoaL-like"/>
</dbReference>
<dbReference type="Pfam" id="PF13474">
    <property type="entry name" value="SnoaL_3"/>
    <property type="match status" value="1"/>
</dbReference>
<name>A0ABP8N7M1_9BACT</name>
<dbReference type="Proteomes" id="UP001500067">
    <property type="component" value="Unassembled WGS sequence"/>
</dbReference>
<dbReference type="RefSeq" id="WP_345077843.1">
    <property type="nucleotide sequence ID" value="NZ_BAABFA010000004.1"/>
</dbReference>
<accession>A0ABP8N7M1</accession>
<sequence>MDTTATQEEIVALYHQALQQWNKRNAAGMTALLAPNGTFIGFDGSQLNGQQEIYSVFDEIFTHFPTAAYVSIVKEVRILSADAALLLAVAGMVAEGHTDITPSVNAIHSITATRIDGNWRIALFQNTPAAYHGHPELAEQLTADLRAAMNGQV</sequence>
<comment type="caution">
    <text evidence="2">The sequence shown here is derived from an EMBL/GenBank/DDBJ whole genome shotgun (WGS) entry which is preliminary data.</text>
</comment>